<evidence type="ECO:0000313" key="5">
    <source>
        <dbReference type="EMBL" id="CPV40267.1"/>
    </source>
</evidence>
<dbReference type="SUPFAM" id="SSF51735">
    <property type="entry name" value="NAD(P)-binding Rossmann-fold domains"/>
    <property type="match status" value="1"/>
</dbReference>
<dbReference type="RefSeq" id="WP_005062014.1">
    <property type="nucleotide sequence ID" value="NZ_AP022621.1"/>
</dbReference>
<proteinExistence type="inferred from homology"/>
<dbReference type="PRINTS" id="PR00081">
    <property type="entry name" value="GDHRDH"/>
</dbReference>
<dbReference type="SMART" id="SM00822">
    <property type="entry name" value="PKS_KR"/>
    <property type="match status" value="1"/>
</dbReference>
<protein>
    <submittedName>
        <fullName evidence="5">Probable short-chain dehydrogenase/reductase</fullName>
        <ecNumber evidence="5">1.1.1.14</ecNumber>
    </submittedName>
</protein>
<dbReference type="AlphaFoldDB" id="A0A0U0ZJ10"/>
<accession>A0A0U0ZJ10</accession>
<dbReference type="PANTHER" id="PTHR24322:SF736">
    <property type="entry name" value="RETINOL DEHYDROGENASE 10"/>
    <property type="match status" value="1"/>
</dbReference>
<dbReference type="Proteomes" id="UP000045782">
    <property type="component" value="Unassembled WGS sequence"/>
</dbReference>
<dbReference type="EMBL" id="CSWP01000002">
    <property type="protein sequence ID" value="CPV40267.1"/>
    <property type="molecule type" value="Genomic_DNA"/>
</dbReference>
<dbReference type="Pfam" id="PF00106">
    <property type="entry name" value="adh_short"/>
    <property type="match status" value="1"/>
</dbReference>
<dbReference type="EC" id="1.1.1.14" evidence="5"/>
<dbReference type="PROSITE" id="PS00061">
    <property type="entry name" value="ADH_SHORT"/>
    <property type="match status" value="1"/>
</dbReference>
<dbReference type="Gene3D" id="3.40.50.720">
    <property type="entry name" value="NAD(P)-binding Rossmann-like Domain"/>
    <property type="match status" value="1"/>
</dbReference>
<sequence length="285" mass="30621">MKFTEIPMDGAVALVTGGARGIGLAIAHRLAGMGARVMIADLDGAAADEAAREVGSGARGFVLDVTEFDEYLRVVTEIEDSIGPVDIVVNNAGIMPVGPLLGESRGVAEATMRVNFWSHYNSYQVLAPRMINRGRGHFINVTSAAGAIHSPGLASYVASKHAATGFARSAREELVGTGVTISTVMPSAVRTQLVDGIPFKWWEKLGIIPPGWVARDAVRTVRNRPAVVGSPRGTVLALRLQHLVPEWLWLLGRRVVNADRTVGPVDRQARSEYDGRIERQVEAAR</sequence>
<evidence type="ECO:0000259" key="4">
    <source>
        <dbReference type="SMART" id="SM00822"/>
    </source>
</evidence>
<dbReference type="InterPro" id="IPR057326">
    <property type="entry name" value="KR_dom"/>
</dbReference>
<name>A0A0U0ZJ10_9MYCO</name>
<comment type="similarity">
    <text evidence="1 3">Belongs to the short-chain dehydrogenases/reductases (SDR) family.</text>
</comment>
<dbReference type="PRINTS" id="PR00080">
    <property type="entry name" value="SDRFAMILY"/>
</dbReference>
<dbReference type="GO" id="GO:0003939">
    <property type="term" value="F:L-iditol 2-dehydrogenase (NAD+) activity"/>
    <property type="evidence" value="ECO:0007669"/>
    <property type="project" value="UniProtKB-EC"/>
</dbReference>
<organism evidence="5 6">
    <name type="scientific">Mycobacteroides abscessus</name>
    <dbReference type="NCBI Taxonomy" id="36809"/>
    <lineage>
        <taxon>Bacteria</taxon>
        <taxon>Bacillati</taxon>
        <taxon>Actinomycetota</taxon>
        <taxon>Actinomycetes</taxon>
        <taxon>Mycobacteriales</taxon>
        <taxon>Mycobacteriaceae</taxon>
        <taxon>Mycobacteroides</taxon>
    </lineage>
</organism>
<dbReference type="InterPro" id="IPR036291">
    <property type="entry name" value="NAD(P)-bd_dom_sf"/>
</dbReference>
<evidence type="ECO:0000256" key="3">
    <source>
        <dbReference type="RuleBase" id="RU000363"/>
    </source>
</evidence>
<feature type="domain" description="Ketoreductase" evidence="4">
    <location>
        <begin position="11"/>
        <end position="192"/>
    </location>
</feature>
<evidence type="ECO:0000313" key="6">
    <source>
        <dbReference type="Proteomes" id="UP000045782"/>
    </source>
</evidence>
<gene>
    <name evidence="5" type="primary">polS_1</name>
    <name evidence="5" type="ORF">ERS075579_01137</name>
</gene>
<evidence type="ECO:0000256" key="2">
    <source>
        <dbReference type="ARBA" id="ARBA00023002"/>
    </source>
</evidence>
<dbReference type="InterPro" id="IPR002347">
    <property type="entry name" value="SDR_fam"/>
</dbReference>
<dbReference type="InterPro" id="IPR020904">
    <property type="entry name" value="Sc_DH/Rdtase_CS"/>
</dbReference>
<keyword evidence="2 5" id="KW-0560">Oxidoreductase</keyword>
<evidence type="ECO:0000256" key="1">
    <source>
        <dbReference type="ARBA" id="ARBA00006484"/>
    </source>
</evidence>
<dbReference type="PANTHER" id="PTHR24322">
    <property type="entry name" value="PKSB"/>
    <property type="match status" value="1"/>
</dbReference>
<reference evidence="5 6" key="1">
    <citation type="submission" date="2015-03" db="EMBL/GenBank/DDBJ databases">
        <authorList>
            <person name="Murphy D."/>
        </authorList>
    </citation>
    <scope>NUCLEOTIDE SEQUENCE [LARGE SCALE GENOMIC DNA]</scope>
    <source>
        <strain evidence="5 6">PAP088</strain>
    </source>
</reference>